<accession>U1WQR1</accession>
<name>U1WQR1_ANEAE</name>
<gene>
    <name evidence="1" type="ORF">HMPREF0083_05868</name>
</gene>
<reference evidence="1 2" key="1">
    <citation type="submission" date="2013-08" db="EMBL/GenBank/DDBJ databases">
        <authorList>
            <person name="Weinstock G."/>
            <person name="Sodergren E."/>
            <person name="Wylie T."/>
            <person name="Fulton L."/>
            <person name="Fulton R."/>
            <person name="Fronick C."/>
            <person name="O'Laughlin M."/>
            <person name="Godfrey J."/>
            <person name="Miner T."/>
            <person name="Herter B."/>
            <person name="Appelbaum E."/>
            <person name="Cordes M."/>
            <person name="Lek S."/>
            <person name="Wollam A."/>
            <person name="Pepin K.H."/>
            <person name="Palsikar V.B."/>
            <person name="Mitreva M."/>
            <person name="Wilson R.K."/>
        </authorList>
    </citation>
    <scope>NUCLEOTIDE SEQUENCE [LARGE SCALE GENOMIC DNA]</scope>
    <source>
        <strain evidence="1 2">ATCC 12856</strain>
    </source>
</reference>
<evidence type="ECO:0000313" key="1">
    <source>
        <dbReference type="EMBL" id="ERI04965.1"/>
    </source>
</evidence>
<sequence>MGTVGKRQLAFPLPERRAHPTFSFFRISYPQLRDHAKPSSVTY</sequence>
<organism evidence="1 2">
    <name type="scientific">Aneurinibacillus aneurinilyticus ATCC 12856</name>
    <dbReference type="NCBI Taxonomy" id="649747"/>
    <lineage>
        <taxon>Bacteria</taxon>
        <taxon>Bacillati</taxon>
        <taxon>Bacillota</taxon>
        <taxon>Bacilli</taxon>
        <taxon>Bacillales</taxon>
        <taxon>Paenibacillaceae</taxon>
        <taxon>Aneurinibacillus group</taxon>
        <taxon>Aneurinibacillus</taxon>
    </lineage>
</organism>
<proteinExistence type="predicted"/>
<dbReference type="EMBL" id="AWSJ01000369">
    <property type="protein sequence ID" value="ERI04965.1"/>
    <property type="molecule type" value="Genomic_DNA"/>
</dbReference>
<dbReference type="AlphaFoldDB" id="U1WQR1"/>
<dbReference type="HOGENOM" id="CLU_214163_0_0_9"/>
<keyword evidence="2" id="KW-1185">Reference proteome</keyword>
<evidence type="ECO:0000313" key="2">
    <source>
        <dbReference type="Proteomes" id="UP000016511"/>
    </source>
</evidence>
<protein>
    <submittedName>
        <fullName evidence="1">Uncharacterized protein</fullName>
    </submittedName>
</protein>
<comment type="caution">
    <text evidence="1">The sequence shown here is derived from an EMBL/GenBank/DDBJ whole genome shotgun (WGS) entry which is preliminary data.</text>
</comment>
<dbReference type="Proteomes" id="UP000016511">
    <property type="component" value="Unassembled WGS sequence"/>
</dbReference>